<feature type="region of interest" description="Disordered" evidence="1">
    <location>
        <begin position="470"/>
        <end position="494"/>
    </location>
</feature>
<protein>
    <recommendedName>
        <fullName evidence="4">Right handed beta helix domain-containing protein</fullName>
    </recommendedName>
</protein>
<sequence>MNTPRFIMFFIVLFSIVSCRTDMDFEPNTQPLLFSADTVFLDPVFTETQSSSYLVKIYNPSNKNIKIPQLTLGKGAQSYFNLLIEGVSGKQFSNVELLPKDSLYVFVHTLGKADPQAKDFIYTDQIRLLGAAQPQSIELVTLIKDAYFLHPGKVGKQVLHTVQLDNQTTVEGFYLGDSDVHVRNTLTLDNTKPYVIYGYAFIPENQTLTLKQGTELYFHENSGIIGLPGSAIQAQGTLEQPIIMRNDRLEPAYEYTAGQWSGIRLQNPGSSVFNHVTIAHAKIGLYLDHATDFTLRNTKLFNHLYSSLVAINSQVLGQNIVASNTQNATVVLRNGGNYVFQHCTFSNTGLRPDQTALLIANNTATPFDRLTIQNSILHASIAQSFILQLEETANIRFESSALKDTSKRNNNASVYNYANEMMYFNTILMDTPSSAAIDFSDPKKNLFYYSSQMTHLIGKGDKEIARSIPRDIDGKDRRQSADLGAYQHIETTKE</sequence>
<gene>
    <name evidence="2" type="ORF">NCTC11179_01470</name>
</gene>
<evidence type="ECO:0000313" key="2">
    <source>
        <dbReference type="EMBL" id="STZ27932.1"/>
    </source>
</evidence>
<dbReference type="EMBL" id="UGQL01000001">
    <property type="protein sequence ID" value="STZ27932.1"/>
    <property type="molecule type" value="Genomic_DNA"/>
</dbReference>
<evidence type="ECO:0000256" key="1">
    <source>
        <dbReference type="SAM" id="MobiDB-lite"/>
    </source>
</evidence>
<dbReference type="Gene3D" id="2.160.20.10">
    <property type="entry name" value="Single-stranded right-handed beta-helix, Pectin lyase-like"/>
    <property type="match status" value="1"/>
</dbReference>
<dbReference type="InterPro" id="IPR012334">
    <property type="entry name" value="Pectin_lyas_fold"/>
</dbReference>
<reference evidence="2 3" key="1">
    <citation type="submission" date="2018-06" db="EMBL/GenBank/DDBJ databases">
        <authorList>
            <consortium name="Pathogen Informatics"/>
            <person name="Doyle S."/>
        </authorList>
    </citation>
    <scope>NUCLEOTIDE SEQUENCE [LARGE SCALE GENOMIC DNA]</scope>
    <source>
        <strain evidence="2 3">NCTC11179</strain>
    </source>
</reference>
<keyword evidence="3" id="KW-1185">Reference proteome</keyword>
<dbReference type="AlphaFoldDB" id="A0A378RLN0"/>
<dbReference type="Proteomes" id="UP000255024">
    <property type="component" value="Unassembled WGS sequence"/>
</dbReference>
<organism evidence="2 3">
    <name type="scientific">Myroides odoratus</name>
    <name type="common">Flavobacterium odoratum</name>
    <dbReference type="NCBI Taxonomy" id="256"/>
    <lineage>
        <taxon>Bacteria</taxon>
        <taxon>Pseudomonadati</taxon>
        <taxon>Bacteroidota</taxon>
        <taxon>Flavobacteriia</taxon>
        <taxon>Flavobacteriales</taxon>
        <taxon>Flavobacteriaceae</taxon>
        <taxon>Myroides</taxon>
    </lineage>
</organism>
<name>A0A378RLN0_MYROD</name>
<dbReference type="InterPro" id="IPR011050">
    <property type="entry name" value="Pectin_lyase_fold/virulence"/>
</dbReference>
<dbReference type="RefSeq" id="WP_115090773.1">
    <property type="nucleotide sequence ID" value="NZ_CP068107.1"/>
</dbReference>
<proteinExistence type="predicted"/>
<accession>A0A378RLN0</accession>
<dbReference type="PROSITE" id="PS51257">
    <property type="entry name" value="PROKAR_LIPOPROTEIN"/>
    <property type="match status" value="1"/>
</dbReference>
<dbReference type="SUPFAM" id="SSF51126">
    <property type="entry name" value="Pectin lyase-like"/>
    <property type="match status" value="1"/>
</dbReference>
<evidence type="ECO:0000313" key="3">
    <source>
        <dbReference type="Proteomes" id="UP000255024"/>
    </source>
</evidence>
<feature type="compositionally biased region" description="Basic and acidic residues" evidence="1">
    <location>
        <begin position="470"/>
        <end position="480"/>
    </location>
</feature>
<evidence type="ECO:0008006" key="4">
    <source>
        <dbReference type="Google" id="ProtNLM"/>
    </source>
</evidence>